<dbReference type="OrthoDB" id="9802525at2"/>
<gene>
    <name evidence="2" type="ORF">SAMN05216548_10474</name>
</gene>
<name>A0A1H9FCF7_9HYPH</name>
<dbReference type="PANTHER" id="PTHR45947:SF3">
    <property type="entry name" value="SULFOQUINOVOSYL TRANSFERASE SQD2"/>
    <property type="match status" value="1"/>
</dbReference>
<dbReference type="Pfam" id="PF13692">
    <property type="entry name" value="Glyco_trans_1_4"/>
    <property type="match status" value="1"/>
</dbReference>
<dbReference type="InterPro" id="IPR028098">
    <property type="entry name" value="Glyco_trans_4-like_N"/>
</dbReference>
<dbReference type="Gene3D" id="3.40.50.2000">
    <property type="entry name" value="Glycogen Phosphorylase B"/>
    <property type="match status" value="2"/>
</dbReference>
<reference evidence="2 3" key="1">
    <citation type="submission" date="2016-10" db="EMBL/GenBank/DDBJ databases">
        <authorList>
            <person name="de Groot N.N."/>
        </authorList>
    </citation>
    <scope>NUCLEOTIDE SEQUENCE [LARGE SCALE GENOMIC DNA]</scope>
    <source>
        <strain evidence="2 3">A52C2</strain>
    </source>
</reference>
<dbReference type="CDD" id="cd03814">
    <property type="entry name" value="GT4-like"/>
    <property type="match status" value="1"/>
</dbReference>
<feature type="domain" description="Glycosyltransferase subfamily 4-like N-terminal" evidence="1">
    <location>
        <begin position="14"/>
        <end position="165"/>
    </location>
</feature>
<keyword evidence="2" id="KW-0808">Transferase</keyword>
<dbReference type="PANTHER" id="PTHR45947">
    <property type="entry name" value="SULFOQUINOVOSYL TRANSFERASE SQD2"/>
    <property type="match status" value="1"/>
</dbReference>
<dbReference type="InterPro" id="IPR050194">
    <property type="entry name" value="Glycosyltransferase_grp1"/>
</dbReference>
<dbReference type="RefSeq" id="WP_092496136.1">
    <property type="nucleotide sequence ID" value="NZ_FOFG01000004.1"/>
</dbReference>
<evidence type="ECO:0000313" key="3">
    <source>
        <dbReference type="Proteomes" id="UP000199647"/>
    </source>
</evidence>
<accession>A0A1H9FCF7</accession>
<dbReference type="STRING" id="1855383.SAMN05216548_10474"/>
<proteinExistence type="predicted"/>
<sequence length="340" mass="36795">MRLTIVTDAWFPQVNGVVHSLNRITTVLRGQGDEVSVVAPDRFRTVPCPTYPDIRLSLVGPGRIARVIDAEKPDHVHIATEGPLGMLARRHCLKTGIGFTTSYHTRFPEYVSARFPLPESWAYAVVRRFHNSGLGCMVATPSLEAELTARGFRHLMRWSRGVDADLFHPRPEANLDLPRPIFLNVGRVAVEKNLEAFCALNLPGSRVVVGDGPARAGLQARFPDVHFLGMMKGEALAQAYASADVFVFPSRTDTFGNVLLEALSSGLPVAAFPVTGPRDVITDPKVGVLDVDLRKAALAALELSGADARQFAQGFSWEASAAAFRNNILAGHGALAQKAA</sequence>
<protein>
    <submittedName>
        <fullName evidence="2">Glycosyltransferase involved in cell wall bisynthesis</fullName>
    </submittedName>
</protein>
<dbReference type="Pfam" id="PF13439">
    <property type="entry name" value="Glyco_transf_4"/>
    <property type="match status" value="1"/>
</dbReference>
<evidence type="ECO:0000313" key="2">
    <source>
        <dbReference type="EMBL" id="SEQ35614.1"/>
    </source>
</evidence>
<keyword evidence="3" id="KW-1185">Reference proteome</keyword>
<dbReference type="SUPFAM" id="SSF53756">
    <property type="entry name" value="UDP-Glycosyltransferase/glycogen phosphorylase"/>
    <property type="match status" value="1"/>
</dbReference>
<dbReference type="AlphaFoldDB" id="A0A1H9FCF7"/>
<organism evidence="2 3">
    <name type="scientific">Faunimonas pinastri</name>
    <dbReference type="NCBI Taxonomy" id="1855383"/>
    <lineage>
        <taxon>Bacteria</taxon>
        <taxon>Pseudomonadati</taxon>
        <taxon>Pseudomonadota</taxon>
        <taxon>Alphaproteobacteria</taxon>
        <taxon>Hyphomicrobiales</taxon>
        <taxon>Afifellaceae</taxon>
        <taxon>Faunimonas</taxon>
    </lineage>
</organism>
<dbReference type="EMBL" id="FOFG01000004">
    <property type="protein sequence ID" value="SEQ35614.1"/>
    <property type="molecule type" value="Genomic_DNA"/>
</dbReference>
<evidence type="ECO:0000259" key="1">
    <source>
        <dbReference type="Pfam" id="PF13439"/>
    </source>
</evidence>
<dbReference type="Proteomes" id="UP000199647">
    <property type="component" value="Unassembled WGS sequence"/>
</dbReference>
<dbReference type="GO" id="GO:0016757">
    <property type="term" value="F:glycosyltransferase activity"/>
    <property type="evidence" value="ECO:0007669"/>
    <property type="project" value="UniProtKB-ARBA"/>
</dbReference>